<evidence type="ECO:0000259" key="2">
    <source>
        <dbReference type="Pfam" id="PF19335"/>
    </source>
</evidence>
<accession>A0A9X2AJQ3</accession>
<dbReference type="Pfam" id="PF19335">
    <property type="entry name" value="HMBD"/>
    <property type="match status" value="1"/>
</dbReference>
<dbReference type="EMBL" id="JALBGC010000004">
    <property type="protein sequence ID" value="MCI1189099.1"/>
    <property type="molecule type" value="Genomic_DNA"/>
</dbReference>
<evidence type="ECO:0000313" key="3">
    <source>
        <dbReference type="EMBL" id="MCI1189099.1"/>
    </source>
</evidence>
<name>A0A9X2AJQ3_9BACT</name>
<evidence type="ECO:0000256" key="1">
    <source>
        <dbReference type="SAM" id="SignalP"/>
    </source>
</evidence>
<gene>
    <name evidence="3" type="ORF">MON38_16870</name>
</gene>
<sequence>MFASFRLFLFSACGAAMLGLSSCGDSQQPAASTSPDAAVAPAAKPAAAPVTEARYECPMGCAGSQSAKPGKCPVCEMELEKKS</sequence>
<feature type="domain" description="Heavy metal binding" evidence="2">
    <location>
        <begin position="55"/>
        <end position="82"/>
    </location>
</feature>
<dbReference type="RefSeq" id="WP_241937320.1">
    <property type="nucleotide sequence ID" value="NZ_JALBGC010000004.1"/>
</dbReference>
<proteinExistence type="predicted"/>
<keyword evidence="4" id="KW-1185">Reference proteome</keyword>
<dbReference type="Proteomes" id="UP001139193">
    <property type="component" value="Unassembled WGS sequence"/>
</dbReference>
<feature type="signal peptide" evidence="1">
    <location>
        <begin position="1"/>
        <end position="18"/>
    </location>
</feature>
<dbReference type="GO" id="GO:0046872">
    <property type="term" value="F:metal ion binding"/>
    <property type="evidence" value="ECO:0007669"/>
    <property type="project" value="InterPro"/>
</dbReference>
<dbReference type="PROSITE" id="PS51257">
    <property type="entry name" value="PROKAR_LIPOPROTEIN"/>
    <property type="match status" value="1"/>
</dbReference>
<reference evidence="3" key="1">
    <citation type="submission" date="2022-03" db="EMBL/GenBank/DDBJ databases">
        <title>Bacterial whole genome sequence for Hymenobacter sp. DH14.</title>
        <authorList>
            <person name="Le V."/>
        </authorList>
    </citation>
    <scope>NUCLEOTIDE SEQUENCE</scope>
    <source>
        <strain evidence="3">DH14</strain>
    </source>
</reference>
<evidence type="ECO:0000313" key="4">
    <source>
        <dbReference type="Proteomes" id="UP001139193"/>
    </source>
</evidence>
<dbReference type="InterPro" id="IPR045800">
    <property type="entry name" value="HMBD"/>
</dbReference>
<dbReference type="AlphaFoldDB" id="A0A9X2AJQ3"/>
<protein>
    <recommendedName>
        <fullName evidence="2">Heavy metal binding domain-containing protein</fullName>
    </recommendedName>
</protein>
<keyword evidence="1" id="KW-0732">Signal</keyword>
<feature type="chain" id="PRO_5040986027" description="Heavy metal binding domain-containing protein" evidence="1">
    <location>
        <begin position="19"/>
        <end position="83"/>
    </location>
</feature>
<organism evidence="3 4">
    <name type="scientific">Hymenobacter cyanobacteriorum</name>
    <dbReference type="NCBI Taxonomy" id="2926463"/>
    <lineage>
        <taxon>Bacteria</taxon>
        <taxon>Pseudomonadati</taxon>
        <taxon>Bacteroidota</taxon>
        <taxon>Cytophagia</taxon>
        <taxon>Cytophagales</taxon>
        <taxon>Hymenobacteraceae</taxon>
        <taxon>Hymenobacter</taxon>
    </lineage>
</organism>
<comment type="caution">
    <text evidence="3">The sequence shown here is derived from an EMBL/GenBank/DDBJ whole genome shotgun (WGS) entry which is preliminary data.</text>
</comment>